<evidence type="ECO:0000313" key="2">
    <source>
        <dbReference type="EMBL" id="ACV62616.1"/>
    </source>
</evidence>
<evidence type="ECO:0000313" key="3">
    <source>
        <dbReference type="Proteomes" id="UP000002217"/>
    </source>
</evidence>
<organism evidence="2 3">
    <name type="scientific">Desulfofarcimen acetoxidans (strain ATCC 49208 / DSM 771 / KCTC 5769 / VKM B-1644 / 5575)</name>
    <name type="common">Desulfotomaculum acetoxidans</name>
    <dbReference type="NCBI Taxonomy" id="485916"/>
    <lineage>
        <taxon>Bacteria</taxon>
        <taxon>Bacillati</taxon>
        <taxon>Bacillota</taxon>
        <taxon>Clostridia</taxon>
        <taxon>Eubacteriales</taxon>
        <taxon>Peptococcaceae</taxon>
        <taxon>Desulfofarcimen</taxon>
    </lineage>
</organism>
<protein>
    <recommendedName>
        <fullName evidence="4">Outer membrane protein</fullName>
    </recommendedName>
</protein>
<keyword evidence="1" id="KW-0732">Signal</keyword>
<dbReference type="GO" id="GO:0006974">
    <property type="term" value="P:DNA damage response"/>
    <property type="evidence" value="ECO:0007669"/>
    <property type="project" value="TreeGrafter"/>
</dbReference>
<dbReference type="HOGENOM" id="CLU_080344_1_2_9"/>
<dbReference type="Gene3D" id="3.30.110.170">
    <property type="entry name" value="Protein of unknown function (DUF541), domain 1"/>
    <property type="match status" value="1"/>
</dbReference>
<evidence type="ECO:0008006" key="4">
    <source>
        <dbReference type="Google" id="ProtNLM"/>
    </source>
</evidence>
<evidence type="ECO:0000256" key="1">
    <source>
        <dbReference type="SAM" id="SignalP"/>
    </source>
</evidence>
<dbReference type="Pfam" id="PF04402">
    <property type="entry name" value="SIMPL"/>
    <property type="match status" value="1"/>
</dbReference>
<dbReference type="KEGG" id="dae:Dtox_1759"/>
<dbReference type="OrthoDB" id="9785192at2"/>
<dbReference type="eggNOG" id="COG2968">
    <property type="taxonomic scope" value="Bacteria"/>
</dbReference>
<dbReference type="InterPro" id="IPR052022">
    <property type="entry name" value="26kDa_periplasmic_antigen"/>
</dbReference>
<proteinExistence type="predicted"/>
<dbReference type="PANTHER" id="PTHR34387">
    <property type="entry name" value="SLR1258 PROTEIN"/>
    <property type="match status" value="1"/>
</dbReference>
<dbReference type="AlphaFoldDB" id="C8VX40"/>
<name>C8VX40_DESAS</name>
<dbReference type="RefSeq" id="WP_015757327.1">
    <property type="nucleotide sequence ID" value="NC_013216.1"/>
</dbReference>
<keyword evidence="3" id="KW-1185">Reference proteome</keyword>
<dbReference type="EMBL" id="CP001720">
    <property type="protein sequence ID" value="ACV62616.1"/>
    <property type="molecule type" value="Genomic_DNA"/>
</dbReference>
<feature type="chain" id="PRO_5002993483" description="Outer membrane protein" evidence="1">
    <location>
        <begin position="26"/>
        <end position="236"/>
    </location>
</feature>
<dbReference type="Proteomes" id="UP000002217">
    <property type="component" value="Chromosome"/>
</dbReference>
<gene>
    <name evidence="2" type="ordered locus">Dtox_1759</name>
</gene>
<sequence>MKSKKLVLQVILFLLLVMVTTPVLAEEIDTNVINVSGQGSVKAAPDRAAVTLGVITEAQTAHQAQSDNAQKVDTAVKALINSGIAESDIKTKNYSLRPNYVYPEKEAPKIVSYIVENNIMITVKNTEQVGNILDVAVKSGVNQVNSINFYVENDQVLKVQALQKAVADARAKADVLAAALGKKITGVKSASGSWNTNIPGPIYFSKDMAAGYGSSNSINPGESEIAATADIVYIIE</sequence>
<reference evidence="2 3" key="1">
    <citation type="journal article" date="2009" name="Stand. Genomic Sci.">
        <title>Complete genome sequence of Desulfotomaculum acetoxidans type strain (5575).</title>
        <authorList>
            <person name="Spring S."/>
            <person name="Lapidus A."/>
            <person name="Schroder M."/>
            <person name="Gleim D."/>
            <person name="Sims D."/>
            <person name="Meincke L."/>
            <person name="Glavina Del Rio T."/>
            <person name="Tice H."/>
            <person name="Copeland A."/>
            <person name="Cheng J.F."/>
            <person name="Lucas S."/>
            <person name="Chen F."/>
            <person name="Nolan M."/>
            <person name="Bruce D."/>
            <person name="Goodwin L."/>
            <person name="Pitluck S."/>
            <person name="Ivanova N."/>
            <person name="Mavromatis K."/>
            <person name="Mikhailova N."/>
            <person name="Pati A."/>
            <person name="Chen A."/>
            <person name="Palaniappan K."/>
            <person name="Land M."/>
            <person name="Hauser L."/>
            <person name="Chang Y.J."/>
            <person name="Jeffries C.D."/>
            <person name="Chain P."/>
            <person name="Saunders E."/>
            <person name="Brettin T."/>
            <person name="Detter J.C."/>
            <person name="Goker M."/>
            <person name="Bristow J."/>
            <person name="Eisen J.A."/>
            <person name="Markowitz V."/>
            <person name="Hugenholtz P."/>
            <person name="Kyrpides N.C."/>
            <person name="Klenk H.P."/>
            <person name="Han C."/>
        </authorList>
    </citation>
    <scope>NUCLEOTIDE SEQUENCE [LARGE SCALE GENOMIC DNA]</scope>
    <source>
        <strain evidence="3">ATCC 49208 / DSM 771 / VKM B-1644</strain>
    </source>
</reference>
<dbReference type="Gene3D" id="3.30.70.2970">
    <property type="entry name" value="Protein of unknown function (DUF541), domain 2"/>
    <property type="match status" value="1"/>
</dbReference>
<accession>C8VX40</accession>
<feature type="signal peptide" evidence="1">
    <location>
        <begin position="1"/>
        <end position="25"/>
    </location>
</feature>
<dbReference type="InterPro" id="IPR007497">
    <property type="entry name" value="SIMPL/DUF541"/>
</dbReference>
<dbReference type="STRING" id="485916.Dtox_1759"/>
<dbReference type="PANTHER" id="PTHR34387:SF2">
    <property type="entry name" value="SLR1258 PROTEIN"/>
    <property type="match status" value="1"/>
</dbReference>